<dbReference type="Proteomes" id="UP000008827">
    <property type="component" value="Chromosome 8"/>
</dbReference>
<reference evidence="1" key="3">
    <citation type="submission" date="2018-07" db="EMBL/GenBank/DDBJ databases">
        <title>WGS assembly of Glycine max.</title>
        <authorList>
            <person name="Schmutz J."/>
            <person name="Cannon S."/>
            <person name="Schlueter J."/>
            <person name="Ma J."/>
            <person name="Mitros T."/>
            <person name="Nelson W."/>
            <person name="Hyten D."/>
            <person name="Song Q."/>
            <person name="Thelen J."/>
            <person name="Cheng J."/>
            <person name="Xu D."/>
            <person name="Hellsten U."/>
            <person name="May G."/>
            <person name="Yu Y."/>
            <person name="Sakurai T."/>
            <person name="Umezawa T."/>
            <person name="Bhattacharyya M."/>
            <person name="Sandhu D."/>
            <person name="Valliyodan B."/>
            <person name="Lindquist E."/>
            <person name="Peto M."/>
            <person name="Grant D."/>
            <person name="Shu S."/>
            <person name="Goodstein D."/>
            <person name="Barry K."/>
            <person name="Futrell-Griggs M."/>
            <person name="Abernathy B."/>
            <person name="Du J."/>
            <person name="Tian Z."/>
            <person name="Zhu L."/>
            <person name="Gill N."/>
            <person name="Joshi T."/>
            <person name="Libault M."/>
            <person name="Sethuraman A."/>
            <person name="Zhang X."/>
            <person name="Shinozaki K."/>
            <person name="Nguyen H."/>
            <person name="Wing R."/>
            <person name="Cregan P."/>
            <person name="Specht J."/>
            <person name="Grimwood J."/>
            <person name="Rokhsar D."/>
            <person name="Stacey G."/>
            <person name="Shoemaker R."/>
            <person name="Jackson S."/>
        </authorList>
    </citation>
    <scope>NUCLEOTIDE SEQUENCE</scope>
    <source>
        <tissue evidence="1">Callus</tissue>
    </source>
</reference>
<gene>
    <name evidence="1" type="ORF">GLYMA_08G142100</name>
</gene>
<dbReference type="EMBL" id="CM000841">
    <property type="protein sequence ID" value="KRH43320.1"/>
    <property type="molecule type" value="Genomic_DNA"/>
</dbReference>
<protein>
    <submittedName>
        <fullName evidence="1 2">Uncharacterized protein</fullName>
    </submittedName>
</protein>
<organism evidence="1">
    <name type="scientific">Glycine max</name>
    <name type="common">Soybean</name>
    <name type="synonym">Glycine hispida</name>
    <dbReference type="NCBI Taxonomy" id="3847"/>
    <lineage>
        <taxon>Eukaryota</taxon>
        <taxon>Viridiplantae</taxon>
        <taxon>Streptophyta</taxon>
        <taxon>Embryophyta</taxon>
        <taxon>Tracheophyta</taxon>
        <taxon>Spermatophyta</taxon>
        <taxon>Magnoliopsida</taxon>
        <taxon>eudicotyledons</taxon>
        <taxon>Gunneridae</taxon>
        <taxon>Pentapetalae</taxon>
        <taxon>rosids</taxon>
        <taxon>fabids</taxon>
        <taxon>Fabales</taxon>
        <taxon>Fabaceae</taxon>
        <taxon>Papilionoideae</taxon>
        <taxon>50 kb inversion clade</taxon>
        <taxon>NPAAA clade</taxon>
        <taxon>indigoferoid/millettioid clade</taxon>
        <taxon>Phaseoleae</taxon>
        <taxon>Glycine</taxon>
        <taxon>Glycine subgen. Soja</taxon>
    </lineage>
</organism>
<name>K7L6N3_SOYBN</name>
<dbReference type="Gramene" id="KRH43320">
    <property type="protein sequence ID" value="KRH43320"/>
    <property type="gene ID" value="GLYMA_08G142100"/>
</dbReference>
<sequence length="61" mass="7098">MRCIRTPSQTLQLAQRNHLLKKKKPQGKDKCKSRVCWLGKHSVSKSVIFVNELTNQYKSLD</sequence>
<proteinExistence type="predicted"/>
<dbReference type="AlphaFoldDB" id="K7L6N3"/>
<reference evidence="2" key="2">
    <citation type="submission" date="2018-02" db="UniProtKB">
        <authorList>
            <consortium name="EnsemblPlants"/>
        </authorList>
    </citation>
    <scope>IDENTIFICATION</scope>
    <source>
        <strain evidence="2">Williams 82</strain>
    </source>
</reference>
<dbReference type="EnsemblPlants" id="KRH43320">
    <property type="protein sequence ID" value="KRH43320"/>
    <property type="gene ID" value="GLYMA_08G142100"/>
</dbReference>
<dbReference type="PaxDb" id="3847-GLYMA08G15030.1"/>
<dbReference type="InParanoid" id="K7L6N3"/>
<evidence type="ECO:0000313" key="3">
    <source>
        <dbReference type="Proteomes" id="UP000008827"/>
    </source>
</evidence>
<evidence type="ECO:0000313" key="2">
    <source>
        <dbReference type="EnsemblPlants" id="KRH43320"/>
    </source>
</evidence>
<accession>K7L6N3</accession>
<evidence type="ECO:0000313" key="1">
    <source>
        <dbReference type="EMBL" id="KRH43320.1"/>
    </source>
</evidence>
<keyword evidence="3" id="KW-1185">Reference proteome</keyword>
<dbReference type="HOGENOM" id="CLU_2927267_0_0_1"/>
<reference evidence="1 2" key="1">
    <citation type="journal article" date="2010" name="Nature">
        <title>Genome sequence of the palaeopolyploid soybean.</title>
        <authorList>
            <person name="Schmutz J."/>
            <person name="Cannon S.B."/>
            <person name="Schlueter J."/>
            <person name="Ma J."/>
            <person name="Mitros T."/>
            <person name="Nelson W."/>
            <person name="Hyten D.L."/>
            <person name="Song Q."/>
            <person name="Thelen J.J."/>
            <person name="Cheng J."/>
            <person name="Xu D."/>
            <person name="Hellsten U."/>
            <person name="May G.D."/>
            <person name="Yu Y."/>
            <person name="Sakurai T."/>
            <person name="Umezawa T."/>
            <person name="Bhattacharyya M.K."/>
            <person name="Sandhu D."/>
            <person name="Valliyodan B."/>
            <person name="Lindquist E."/>
            <person name="Peto M."/>
            <person name="Grant D."/>
            <person name="Shu S."/>
            <person name="Goodstein D."/>
            <person name="Barry K."/>
            <person name="Futrell-Griggs M."/>
            <person name="Abernathy B."/>
            <person name="Du J."/>
            <person name="Tian Z."/>
            <person name="Zhu L."/>
            <person name="Gill N."/>
            <person name="Joshi T."/>
            <person name="Libault M."/>
            <person name="Sethuraman A."/>
            <person name="Zhang X.-C."/>
            <person name="Shinozaki K."/>
            <person name="Nguyen H.T."/>
            <person name="Wing R.A."/>
            <person name="Cregan P."/>
            <person name="Specht J."/>
            <person name="Grimwood J."/>
            <person name="Rokhsar D."/>
            <person name="Stacey G."/>
            <person name="Shoemaker R.C."/>
            <person name="Jackson S.A."/>
        </authorList>
    </citation>
    <scope>NUCLEOTIDE SEQUENCE [LARGE SCALE GENOMIC DNA]</scope>
    <source>
        <strain evidence="2">cv. Williams 82</strain>
        <tissue evidence="1">Callus</tissue>
    </source>
</reference>